<reference evidence="1" key="1">
    <citation type="submission" date="2022-05" db="EMBL/GenBank/DDBJ databases">
        <title>Comparative Genomics of Spacecraft Associated Microbes.</title>
        <authorList>
            <person name="Tran M.T."/>
            <person name="Wright A."/>
            <person name="Seuylemezian A."/>
            <person name="Eisen J."/>
            <person name="Coil D."/>
        </authorList>
    </citation>
    <scope>NUCLEOTIDE SEQUENCE</scope>
    <source>
        <strain evidence="1">214.1.1</strain>
    </source>
</reference>
<sequence length="62" mass="7216">MKNRFHCCATCIHFAAEKKEKGGMAYRCVRLGYETKPSYTFTCWEPTAKVKRLMKKEGIYSS</sequence>
<dbReference type="EMBL" id="JAMBOL010000010">
    <property type="protein sequence ID" value="MCM3714878.1"/>
    <property type="molecule type" value="Genomic_DNA"/>
</dbReference>
<accession>A0A9X2IQT3</accession>
<evidence type="ECO:0000313" key="2">
    <source>
        <dbReference type="Proteomes" id="UP001139179"/>
    </source>
</evidence>
<evidence type="ECO:0000313" key="1">
    <source>
        <dbReference type="EMBL" id="MCM3714878.1"/>
    </source>
</evidence>
<name>A0A9X2IQT3_9BACI</name>
<dbReference type="Proteomes" id="UP001139179">
    <property type="component" value="Unassembled WGS sequence"/>
</dbReference>
<protein>
    <submittedName>
        <fullName evidence="1">Uncharacterized protein</fullName>
    </submittedName>
</protein>
<gene>
    <name evidence="1" type="ORF">M3202_12390</name>
</gene>
<keyword evidence="2" id="KW-1185">Reference proteome</keyword>
<proteinExistence type="predicted"/>
<dbReference type="RefSeq" id="WP_251223645.1">
    <property type="nucleotide sequence ID" value="NZ_JAMBOL010000010.1"/>
</dbReference>
<comment type="caution">
    <text evidence="1">The sequence shown here is derived from an EMBL/GenBank/DDBJ whole genome shotgun (WGS) entry which is preliminary data.</text>
</comment>
<organism evidence="1 2">
    <name type="scientific">Halalkalibacter oceani</name>
    <dbReference type="NCBI Taxonomy" id="1653776"/>
    <lineage>
        <taxon>Bacteria</taxon>
        <taxon>Bacillati</taxon>
        <taxon>Bacillota</taxon>
        <taxon>Bacilli</taxon>
        <taxon>Bacillales</taxon>
        <taxon>Bacillaceae</taxon>
        <taxon>Halalkalibacter</taxon>
    </lineage>
</organism>
<dbReference type="AlphaFoldDB" id="A0A9X2IQT3"/>